<dbReference type="EMBL" id="JANHAX010000001">
    <property type="protein sequence ID" value="MDQ2088411.1"/>
    <property type="molecule type" value="Genomic_DNA"/>
</dbReference>
<feature type="transmembrane region" description="Helical" evidence="8">
    <location>
        <begin position="153"/>
        <end position="172"/>
    </location>
</feature>
<reference evidence="9" key="2">
    <citation type="submission" date="2023-02" db="EMBL/GenBank/DDBJ databases">
        <title>'Rhodoalgimonas zhirmunskyi' gen. nov., isolated from a red alga.</title>
        <authorList>
            <person name="Nedashkovskaya O.I."/>
            <person name="Otstavnykh N.Y."/>
            <person name="Bystritskaya E.P."/>
            <person name="Balabanova L.A."/>
            <person name="Isaeva M.P."/>
        </authorList>
    </citation>
    <scope>NUCLEOTIDE SEQUENCE</scope>
    <source>
        <strain evidence="9">KCTC 52189</strain>
    </source>
</reference>
<keyword evidence="4 8" id="KW-0812">Transmembrane</keyword>
<feature type="transmembrane region" description="Helical" evidence="8">
    <location>
        <begin position="209"/>
        <end position="228"/>
    </location>
</feature>
<proteinExistence type="inferred from homology"/>
<evidence type="ECO:0000256" key="1">
    <source>
        <dbReference type="ARBA" id="ARBA00004651"/>
    </source>
</evidence>
<evidence type="ECO:0000256" key="4">
    <source>
        <dbReference type="ARBA" id="ARBA00022692"/>
    </source>
</evidence>
<feature type="transmembrane region" description="Helical" evidence="8">
    <location>
        <begin position="372"/>
        <end position="393"/>
    </location>
</feature>
<dbReference type="Proteomes" id="UP001226762">
    <property type="component" value="Unassembled WGS sequence"/>
</dbReference>
<comment type="subcellular location">
    <subcellularLocation>
        <location evidence="1">Cell membrane</location>
        <topology evidence="1">Multi-pass membrane protein</topology>
    </subcellularLocation>
</comment>
<evidence type="ECO:0000256" key="8">
    <source>
        <dbReference type="SAM" id="Phobius"/>
    </source>
</evidence>
<evidence type="ECO:0000313" key="9">
    <source>
        <dbReference type="EMBL" id="MDQ2088411.1"/>
    </source>
</evidence>
<keyword evidence="5 8" id="KW-1133">Transmembrane helix</keyword>
<evidence type="ECO:0000313" key="10">
    <source>
        <dbReference type="Proteomes" id="UP001226762"/>
    </source>
</evidence>
<organism evidence="9 10">
    <name type="scientific">Marimonas arenosa</name>
    <dbReference type="NCBI Taxonomy" id="1795305"/>
    <lineage>
        <taxon>Bacteria</taxon>
        <taxon>Pseudomonadati</taxon>
        <taxon>Pseudomonadota</taxon>
        <taxon>Alphaproteobacteria</taxon>
        <taxon>Rhodobacterales</taxon>
        <taxon>Paracoccaceae</taxon>
        <taxon>Marimonas</taxon>
    </lineage>
</organism>
<feature type="transmembrane region" description="Helical" evidence="8">
    <location>
        <begin position="111"/>
        <end position="132"/>
    </location>
</feature>
<evidence type="ECO:0000256" key="2">
    <source>
        <dbReference type="ARBA" id="ARBA00022475"/>
    </source>
</evidence>
<feature type="transmembrane region" description="Helical" evidence="8">
    <location>
        <begin position="260"/>
        <end position="293"/>
    </location>
</feature>
<sequence length="401" mass="42158">MTTDPQAQPLVTVRPQTLRTTLFVLLALIAITAIQIGAPHWLGQEPGTIDYKIFHYVGELSRSGQPALPYDAPGFETWQAQQPGGEIFMPWTYPPQFGLFTELLSYLPVGIGYALFTGLSLAALIWALFRLAPTAAIPALMLTLPATLMNIRAGQNGFLTALLFALTLWLALRPRPAAAGATLGLLAYKPHLGLGLGLVALFRGGAAMVIAAMVTLILTLGLATWAFGPEIWSAFLHSVRESANFLHQGAYPMQRMTSAFALAFSLGAPAALALAAQALLALTVLGLIVTALLRRWQMPHLLALATIGGLGVSPYSYDYDLVALAPGLALALPAISAHTPGAARRLLVAALLLATGWGLLTVVLSSPLNLSGIPALGALGYLVALALIARALFAAEAHTPA</sequence>
<evidence type="ECO:0000256" key="3">
    <source>
        <dbReference type="ARBA" id="ARBA00022679"/>
    </source>
</evidence>
<keyword evidence="3" id="KW-0808">Transferase</keyword>
<dbReference type="GO" id="GO:0005886">
    <property type="term" value="C:plasma membrane"/>
    <property type="evidence" value="ECO:0007669"/>
    <property type="project" value="UniProtKB-SubCell"/>
</dbReference>
<dbReference type="AlphaFoldDB" id="A0AAE3W871"/>
<gene>
    <name evidence="9" type="ORF">NO357_00670</name>
</gene>
<evidence type="ECO:0000256" key="5">
    <source>
        <dbReference type="ARBA" id="ARBA00022989"/>
    </source>
</evidence>
<feature type="transmembrane region" description="Helical" evidence="8">
    <location>
        <begin position="178"/>
        <end position="202"/>
    </location>
</feature>
<comment type="similarity">
    <text evidence="7">Belongs to the glycosyltransferase 87 family.</text>
</comment>
<name>A0AAE3W871_9RHOB</name>
<comment type="caution">
    <text evidence="9">The sequence shown here is derived from an EMBL/GenBank/DDBJ whole genome shotgun (WGS) entry which is preliminary data.</text>
</comment>
<accession>A0AAE3W871</accession>
<dbReference type="RefSeq" id="WP_306733681.1">
    <property type="nucleotide sequence ID" value="NZ_JANHAX010000001.1"/>
</dbReference>
<feature type="transmembrane region" description="Helical" evidence="8">
    <location>
        <begin position="323"/>
        <end position="339"/>
    </location>
</feature>
<evidence type="ECO:0000256" key="7">
    <source>
        <dbReference type="ARBA" id="ARBA00024033"/>
    </source>
</evidence>
<dbReference type="GO" id="GO:0016758">
    <property type="term" value="F:hexosyltransferase activity"/>
    <property type="evidence" value="ECO:0007669"/>
    <property type="project" value="InterPro"/>
</dbReference>
<dbReference type="InterPro" id="IPR018584">
    <property type="entry name" value="GT87"/>
</dbReference>
<feature type="transmembrane region" description="Helical" evidence="8">
    <location>
        <begin position="300"/>
        <end position="317"/>
    </location>
</feature>
<reference evidence="9" key="1">
    <citation type="submission" date="2022-07" db="EMBL/GenBank/DDBJ databases">
        <authorList>
            <person name="Otstavnykh N."/>
            <person name="Isaeva M."/>
            <person name="Bystritskaya E."/>
        </authorList>
    </citation>
    <scope>NUCLEOTIDE SEQUENCE</scope>
    <source>
        <strain evidence="9">KCTC 52189</strain>
    </source>
</reference>
<keyword evidence="10" id="KW-1185">Reference proteome</keyword>
<keyword evidence="6 8" id="KW-0472">Membrane</keyword>
<feature type="transmembrane region" description="Helical" evidence="8">
    <location>
        <begin position="346"/>
        <end position="366"/>
    </location>
</feature>
<dbReference type="Pfam" id="PF09594">
    <property type="entry name" value="GT87"/>
    <property type="match status" value="1"/>
</dbReference>
<evidence type="ECO:0000256" key="6">
    <source>
        <dbReference type="ARBA" id="ARBA00023136"/>
    </source>
</evidence>
<keyword evidence="2" id="KW-1003">Cell membrane</keyword>
<feature type="transmembrane region" description="Helical" evidence="8">
    <location>
        <begin position="21"/>
        <end position="42"/>
    </location>
</feature>
<protein>
    <submittedName>
        <fullName evidence="9">DUF2029 domain-containing protein</fullName>
    </submittedName>
</protein>